<protein>
    <submittedName>
        <fullName evidence="1">Uncharacterized protein</fullName>
    </submittedName>
</protein>
<sequence length="36" mass="4164">MAFIWPSPACFELVGRHRTHLFKALLVATRCHKGRL</sequence>
<proteinExistence type="predicted"/>
<evidence type="ECO:0000313" key="1">
    <source>
        <dbReference type="EMBL" id="SVB82587.1"/>
    </source>
</evidence>
<dbReference type="EMBL" id="UINC01059314">
    <property type="protein sequence ID" value="SVB82587.1"/>
    <property type="molecule type" value="Genomic_DNA"/>
</dbReference>
<organism evidence="1">
    <name type="scientific">marine metagenome</name>
    <dbReference type="NCBI Taxonomy" id="408172"/>
    <lineage>
        <taxon>unclassified sequences</taxon>
        <taxon>metagenomes</taxon>
        <taxon>ecological metagenomes</taxon>
    </lineage>
</organism>
<dbReference type="AlphaFoldDB" id="A0A382H6P5"/>
<gene>
    <name evidence="1" type="ORF">METZ01_LOCUS235441</name>
</gene>
<reference evidence="1" key="1">
    <citation type="submission" date="2018-05" db="EMBL/GenBank/DDBJ databases">
        <authorList>
            <person name="Lanie J.A."/>
            <person name="Ng W.-L."/>
            <person name="Kazmierczak K.M."/>
            <person name="Andrzejewski T.M."/>
            <person name="Davidsen T.M."/>
            <person name="Wayne K.J."/>
            <person name="Tettelin H."/>
            <person name="Glass J.I."/>
            <person name="Rusch D."/>
            <person name="Podicherti R."/>
            <person name="Tsui H.-C.T."/>
            <person name="Winkler M.E."/>
        </authorList>
    </citation>
    <scope>NUCLEOTIDE SEQUENCE</scope>
</reference>
<accession>A0A382H6P5</accession>
<feature type="non-terminal residue" evidence="1">
    <location>
        <position position="36"/>
    </location>
</feature>
<name>A0A382H6P5_9ZZZZ</name>